<gene>
    <name evidence="2" type="ORF">EZS27_038136</name>
</gene>
<reference evidence="2" key="1">
    <citation type="submission" date="2019-03" db="EMBL/GenBank/DDBJ databases">
        <title>Single cell metagenomics reveals metabolic interactions within the superorganism composed of flagellate Streblomastix strix and complex community of Bacteroidetes bacteria on its surface.</title>
        <authorList>
            <person name="Treitli S.C."/>
            <person name="Kolisko M."/>
            <person name="Husnik F."/>
            <person name="Keeling P."/>
            <person name="Hampl V."/>
        </authorList>
    </citation>
    <scope>NUCLEOTIDE SEQUENCE</scope>
    <source>
        <strain evidence="2">STM</strain>
    </source>
</reference>
<feature type="non-terminal residue" evidence="2">
    <location>
        <position position="1"/>
    </location>
</feature>
<name>A0A5J4PPU5_9ZZZZ</name>
<dbReference type="EMBL" id="SNRY01007350">
    <property type="protein sequence ID" value="KAA6310584.1"/>
    <property type="molecule type" value="Genomic_DNA"/>
</dbReference>
<evidence type="ECO:0000313" key="2">
    <source>
        <dbReference type="EMBL" id="KAA6310584.1"/>
    </source>
</evidence>
<comment type="caution">
    <text evidence="2">The sequence shown here is derived from an EMBL/GenBank/DDBJ whole genome shotgun (WGS) entry which is preliminary data.</text>
</comment>
<protein>
    <submittedName>
        <fullName evidence="2">Uncharacterized protein</fullName>
    </submittedName>
</protein>
<keyword evidence="1" id="KW-1133">Transmembrane helix</keyword>
<organism evidence="2">
    <name type="scientific">termite gut metagenome</name>
    <dbReference type="NCBI Taxonomy" id="433724"/>
    <lineage>
        <taxon>unclassified sequences</taxon>
        <taxon>metagenomes</taxon>
        <taxon>organismal metagenomes</taxon>
    </lineage>
</organism>
<sequence length="71" mass="7910">AERVCNNVDLPMPFAPIKQVNSPLKISAVIPSATIFVFPLDEYPMERLLILIVFTLCANGGNFACKRYILL</sequence>
<proteinExistence type="predicted"/>
<keyword evidence="1" id="KW-0812">Transmembrane</keyword>
<feature type="transmembrane region" description="Helical" evidence="1">
    <location>
        <begin position="48"/>
        <end position="65"/>
    </location>
</feature>
<dbReference type="AlphaFoldDB" id="A0A5J4PPU5"/>
<evidence type="ECO:0000256" key="1">
    <source>
        <dbReference type="SAM" id="Phobius"/>
    </source>
</evidence>
<accession>A0A5J4PPU5</accession>
<keyword evidence="1" id="KW-0472">Membrane</keyword>